<dbReference type="Gene3D" id="3.30.420.10">
    <property type="entry name" value="Ribonuclease H-like superfamily/Ribonuclease H"/>
    <property type="match status" value="1"/>
</dbReference>
<feature type="region of interest" description="Disordered" evidence="1">
    <location>
        <begin position="74"/>
        <end position="93"/>
    </location>
</feature>
<dbReference type="SUPFAM" id="SSF48452">
    <property type="entry name" value="TPR-like"/>
    <property type="match status" value="1"/>
</dbReference>
<dbReference type="Proteomes" id="UP000535838">
    <property type="component" value="Unassembled WGS sequence"/>
</dbReference>
<feature type="compositionally biased region" description="Low complexity" evidence="1">
    <location>
        <begin position="74"/>
        <end position="91"/>
    </location>
</feature>
<sequence>MSSLREKLSRLKGLSSGAEKEARPVEEAPAAPPALESSEPEDGGAALETAVQAAAAAISETTVQATSQLTDQAAAQATDQATDQANANADTPAVSGVAPDGFLHPAFKKLGIVEESNAFGAFLLRRIEYPLEHRHGIYPLGALVDYAACLKPVAYRQNQARLDSEGQERMTPRKKKKLSVKDAYRLPLPEPEDTGKEPGAIEPGRLLFFDTETTGLGVGVGNVPFMIGFGYYDEGRARIVVEQTLIRHQGEEKAMLQYLLERMNGRTHLVTYNGRTFDWPVLTSRFILNGWRPNGTEPYHLDFLHPSRALWRNTLESCKLSRIEAERLGIERHEDVPGSLAPELYVRYLNDGDASHLEGVYLHNEQDVLTLVTLAAHFGALLADDPANEIAVPQAAEELYRTAAWLELHGRTEKSERLFSELAKRGDAHAERWLLPAADRYKKLGRYEQAVELWERAARKAEDAVVPSIAAHVELAMHYEHRNRNYRLAADYAERALELTCRLPVFGRENPKRREERDALEHRLNRLRRKSERG</sequence>
<dbReference type="Pfam" id="PF13482">
    <property type="entry name" value="RNase_H_2"/>
    <property type="match status" value="1"/>
</dbReference>
<feature type="compositionally biased region" description="Low complexity" evidence="1">
    <location>
        <begin position="27"/>
        <end position="37"/>
    </location>
</feature>
<comment type="caution">
    <text evidence="3">The sequence shown here is derived from an EMBL/GenBank/DDBJ whole genome shotgun (WGS) entry which is preliminary data.</text>
</comment>
<feature type="region of interest" description="Disordered" evidence="1">
    <location>
        <begin position="1"/>
        <end position="46"/>
    </location>
</feature>
<feature type="domain" description="YprB ribonuclease H-like" evidence="2">
    <location>
        <begin position="207"/>
        <end position="377"/>
    </location>
</feature>
<keyword evidence="4" id="KW-1185">Reference proteome</keyword>
<dbReference type="Gene3D" id="1.25.40.10">
    <property type="entry name" value="Tetratricopeptide repeat domain"/>
    <property type="match status" value="1"/>
</dbReference>
<gene>
    <name evidence="3" type="ORF">H7B67_29800</name>
</gene>
<dbReference type="PANTHER" id="PTHR38462:SF1">
    <property type="entry name" value="YPRB RIBONUCLEASE H-LIKE DOMAIN-CONTAINING PROTEIN"/>
    <property type="match status" value="1"/>
</dbReference>
<dbReference type="GO" id="GO:0003676">
    <property type="term" value="F:nucleic acid binding"/>
    <property type="evidence" value="ECO:0007669"/>
    <property type="project" value="InterPro"/>
</dbReference>
<dbReference type="InterPro" id="IPR038720">
    <property type="entry name" value="YprB_RNase_H-like_dom"/>
</dbReference>
<dbReference type="InterPro" id="IPR011990">
    <property type="entry name" value="TPR-like_helical_dom_sf"/>
</dbReference>
<name>A0A841T666_9BACL</name>
<dbReference type="PANTHER" id="PTHR38462">
    <property type="entry name" value="EXONUCLEASE-LIKE PROTEIN"/>
    <property type="match status" value="1"/>
</dbReference>
<protein>
    <submittedName>
        <fullName evidence="3">Ribonuclease H-like domain-containing protein</fullName>
    </submittedName>
</protein>
<evidence type="ECO:0000313" key="4">
    <source>
        <dbReference type="Proteomes" id="UP000535838"/>
    </source>
</evidence>
<dbReference type="EMBL" id="JACJVQ010000032">
    <property type="protein sequence ID" value="MBB6638346.1"/>
    <property type="molecule type" value="Genomic_DNA"/>
</dbReference>
<dbReference type="RefSeq" id="WP_185123547.1">
    <property type="nucleotide sequence ID" value="NZ_JACJVQ010000032.1"/>
</dbReference>
<dbReference type="InterPro" id="IPR012337">
    <property type="entry name" value="RNaseH-like_sf"/>
</dbReference>
<organism evidence="3 4">
    <name type="scientific">Cohnella thailandensis</name>
    <dbReference type="NCBI Taxonomy" id="557557"/>
    <lineage>
        <taxon>Bacteria</taxon>
        <taxon>Bacillati</taxon>
        <taxon>Bacillota</taxon>
        <taxon>Bacilli</taxon>
        <taxon>Bacillales</taxon>
        <taxon>Paenibacillaceae</taxon>
        <taxon>Cohnella</taxon>
    </lineage>
</organism>
<dbReference type="SUPFAM" id="SSF53098">
    <property type="entry name" value="Ribonuclease H-like"/>
    <property type="match status" value="1"/>
</dbReference>
<evidence type="ECO:0000256" key="1">
    <source>
        <dbReference type="SAM" id="MobiDB-lite"/>
    </source>
</evidence>
<reference evidence="3 4" key="1">
    <citation type="submission" date="2020-08" db="EMBL/GenBank/DDBJ databases">
        <title>Cohnella phylogeny.</title>
        <authorList>
            <person name="Dunlap C."/>
        </authorList>
    </citation>
    <scope>NUCLEOTIDE SEQUENCE [LARGE SCALE GENOMIC DNA]</scope>
    <source>
        <strain evidence="3 4">DSM 25241</strain>
    </source>
</reference>
<dbReference type="AlphaFoldDB" id="A0A841T666"/>
<dbReference type="InterPro" id="IPR036397">
    <property type="entry name" value="RNaseH_sf"/>
</dbReference>
<evidence type="ECO:0000259" key="2">
    <source>
        <dbReference type="Pfam" id="PF13482"/>
    </source>
</evidence>
<proteinExistence type="predicted"/>
<evidence type="ECO:0000313" key="3">
    <source>
        <dbReference type="EMBL" id="MBB6638346.1"/>
    </source>
</evidence>
<accession>A0A841T666</accession>